<keyword evidence="3" id="KW-1003">Cell membrane</keyword>
<feature type="transmembrane region" description="Helical" evidence="7">
    <location>
        <begin position="247"/>
        <end position="269"/>
    </location>
</feature>
<evidence type="ECO:0000256" key="7">
    <source>
        <dbReference type="SAM" id="Phobius"/>
    </source>
</evidence>
<proteinExistence type="inferred from homology"/>
<evidence type="ECO:0000313" key="9">
    <source>
        <dbReference type="EMBL" id="AEP29796.1"/>
    </source>
</evidence>
<evidence type="ECO:0000259" key="8">
    <source>
        <dbReference type="Pfam" id="PF02687"/>
    </source>
</evidence>
<evidence type="ECO:0000256" key="5">
    <source>
        <dbReference type="ARBA" id="ARBA00022989"/>
    </source>
</evidence>
<dbReference type="STRING" id="1085623.GNIT_1680"/>
<dbReference type="Proteomes" id="UP000009282">
    <property type="component" value="Chromosome"/>
</dbReference>
<name>G4QLC9_GLANF</name>
<gene>
    <name evidence="9" type="primary">lolC</name>
    <name evidence="9" type="ordered locus">GNIT_1680</name>
</gene>
<comment type="similarity">
    <text evidence="2">Belongs to the ABC-4 integral membrane protein family. LolC/E subfamily.</text>
</comment>
<keyword evidence="5 7" id="KW-1133">Transmembrane helix</keyword>
<keyword evidence="9" id="KW-0449">Lipoprotein</keyword>
<feature type="transmembrane region" description="Helical" evidence="7">
    <location>
        <begin position="276"/>
        <end position="299"/>
    </location>
</feature>
<accession>G4QLC9</accession>
<evidence type="ECO:0000256" key="6">
    <source>
        <dbReference type="ARBA" id="ARBA00023136"/>
    </source>
</evidence>
<evidence type="ECO:0000256" key="4">
    <source>
        <dbReference type="ARBA" id="ARBA00022692"/>
    </source>
</evidence>
<evidence type="ECO:0000256" key="3">
    <source>
        <dbReference type="ARBA" id="ARBA00022475"/>
    </source>
</evidence>
<dbReference type="PANTHER" id="PTHR30489:SF8">
    <property type="entry name" value="LIPOPROTEIN-RELEASING SYSTEM TRANSMEMBRANE PROTEIN LOLC"/>
    <property type="match status" value="1"/>
</dbReference>
<sequence>MNGLEGQLKQKILGILPHIVVDNRGPILLPEGLQSEVLATTDFVEQEVIVQSSKLIKGLFLQGIDTSVEKRHSIIAKNVIAGEWDALQSGSFNVLISQSLANQLRVSIGQRLRVISPSASTYTPLGRMPSQRLVTVAGMFQLDSEADDKVMLMNINDVAKLSRQRDLSFVGTRLYLQDAFQYQAIVDELDKQGLKYTTWRERQGPLFDAVGMEKNMMSLMLFLIIAVAAFNIVSALVMVVTEKTADIAILQTQGLVPTDVMLIFVLNGIFNGIKGVISGVLIGLIVVFFLNDILAALGSGLAFGPNGAGLPIEMNLSEIIIISGGSLALCILATLYPAYKAASIQPANSLQTQ</sequence>
<feature type="transmembrane region" description="Helical" evidence="7">
    <location>
        <begin position="319"/>
        <end position="339"/>
    </location>
</feature>
<dbReference type="InterPro" id="IPR051447">
    <property type="entry name" value="Lipoprotein-release_system"/>
</dbReference>
<keyword evidence="6 7" id="KW-0472">Membrane</keyword>
<comment type="subcellular location">
    <subcellularLocation>
        <location evidence="1">Cell membrane</location>
        <topology evidence="1">Multi-pass membrane protein</topology>
    </subcellularLocation>
</comment>
<evidence type="ECO:0000313" key="10">
    <source>
        <dbReference type="Proteomes" id="UP000009282"/>
    </source>
</evidence>
<dbReference type="PANTHER" id="PTHR30489">
    <property type="entry name" value="LIPOPROTEIN-RELEASING SYSTEM TRANSMEMBRANE PROTEIN LOLE"/>
    <property type="match status" value="1"/>
</dbReference>
<dbReference type="AlphaFoldDB" id="G4QLC9"/>
<dbReference type="GO" id="GO:0098797">
    <property type="term" value="C:plasma membrane protein complex"/>
    <property type="evidence" value="ECO:0007669"/>
    <property type="project" value="TreeGrafter"/>
</dbReference>
<reference evidence="9 10" key="1">
    <citation type="journal article" date="2011" name="J. Bacteriol.">
        <title>Complete genome sequence of seawater bacterium Glaciecola nitratireducens FR1064T.</title>
        <authorList>
            <person name="Bian F."/>
            <person name="Qin Q.L."/>
            <person name="Xie B.B."/>
            <person name="Shu Y.L."/>
            <person name="Zhang X.Y."/>
            <person name="Yu Y."/>
            <person name="Chen B."/>
            <person name="Chen X.L."/>
            <person name="Zhou B.C."/>
            <person name="Zhang Y.Z."/>
        </authorList>
    </citation>
    <scope>NUCLEOTIDE SEQUENCE [LARGE SCALE GENOMIC DNA]</scope>
    <source>
        <strain evidence="10">JCM 12485 / KCTC 12276 / FR1064</strain>
    </source>
</reference>
<dbReference type="InterPro" id="IPR003838">
    <property type="entry name" value="ABC3_permease_C"/>
</dbReference>
<keyword evidence="4 7" id="KW-0812">Transmembrane</keyword>
<keyword evidence="10" id="KW-1185">Reference proteome</keyword>
<dbReference type="KEGG" id="gni:GNIT_1680"/>
<protein>
    <submittedName>
        <fullName evidence="9">LolC/E family lipoprotein releasing system, transmembrane protein</fullName>
    </submittedName>
</protein>
<dbReference type="eggNOG" id="COG4591">
    <property type="taxonomic scope" value="Bacteria"/>
</dbReference>
<feature type="domain" description="ABC3 transporter permease C-terminal" evidence="8">
    <location>
        <begin position="219"/>
        <end position="346"/>
    </location>
</feature>
<dbReference type="EMBL" id="CP003060">
    <property type="protein sequence ID" value="AEP29796.1"/>
    <property type="molecule type" value="Genomic_DNA"/>
</dbReference>
<dbReference type="HOGENOM" id="CLU_000604_8_1_6"/>
<feature type="transmembrane region" description="Helical" evidence="7">
    <location>
        <begin position="219"/>
        <end position="241"/>
    </location>
</feature>
<dbReference type="Pfam" id="PF02687">
    <property type="entry name" value="FtsX"/>
    <property type="match status" value="1"/>
</dbReference>
<dbReference type="GO" id="GO:0044874">
    <property type="term" value="P:lipoprotein localization to outer membrane"/>
    <property type="evidence" value="ECO:0007669"/>
    <property type="project" value="TreeGrafter"/>
</dbReference>
<organism evidence="9 10">
    <name type="scientific">Glaciecola nitratireducens (strain JCM 12485 / KCTC 12276 / FR1064)</name>
    <dbReference type="NCBI Taxonomy" id="1085623"/>
    <lineage>
        <taxon>Bacteria</taxon>
        <taxon>Pseudomonadati</taxon>
        <taxon>Pseudomonadota</taxon>
        <taxon>Gammaproteobacteria</taxon>
        <taxon>Alteromonadales</taxon>
        <taxon>Alteromonadaceae</taxon>
        <taxon>Brumicola</taxon>
    </lineage>
</organism>
<evidence type="ECO:0000256" key="1">
    <source>
        <dbReference type="ARBA" id="ARBA00004651"/>
    </source>
</evidence>
<evidence type="ECO:0000256" key="2">
    <source>
        <dbReference type="ARBA" id="ARBA00005236"/>
    </source>
</evidence>